<gene>
    <name evidence="8" type="primary">LOC100211951</name>
</gene>
<dbReference type="PANTHER" id="PTHR23320">
    <property type="entry name" value="MEMBRANE-SPANNING 4-DOMAINS SUBFAMILY A MS4A -RELATED"/>
    <property type="match status" value="1"/>
</dbReference>
<evidence type="ECO:0000313" key="8">
    <source>
        <dbReference type="RefSeq" id="XP_065645062.1"/>
    </source>
</evidence>
<evidence type="ECO:0000256" key="4">
    <source>
        <dbReference type="ARBA" id="ARBA00022989"/>
    </source>
</evidence>
<proteinExistence type="inferred from homology"/>
<keyword evidence="4 6" id="KW-1133">Transmembrane helix</keyword>
<dbReference type="InterPro" id="IPR030417">
    <property type="entry name" value="MS4A"/>
</dbReference>
<reference evidence="7" key="1">
    <citation type="submission" date="2025-05" db="UniProtKB">
        <authorList>
            <consortium name="RefSeq"/>
        </authorList>
    </citation>
    <scope>NUCLEOTIDE SEQUENCE [LARGE SCALE GENOMIC DNA]</scope>
</reference>
<evidence type="ECO:0000256" key="2">
    <source>
        <dbReference type="ARBA" id="ARBA00009565"/>
    </source>
</evidence>
<organism evidence="7 8">
    <name type="scientific">Hydra vulgaris</name>
    <name type="common">Hydra</name>
    <name type="synonym">Hydra attenuata</name>
    <dbReference type="NCBI Taxonomy" id="6087"/>
    <lineage>
        <taxon>Eukaryota</taxon>
        <taxon>Metazoa</taxon>
        <taxon>Cnidaria</taxon>
        <taxon>Hydrozoa</taxon>
        <taxon>Hydroidolina</taxon>
        <taxon>Anthoathecata</taxon>
        <taxon>Aplanulata</taxon>
        <taxon>Hydridae</taxon>
        <taxon>Hydra</taxon>
    </lineage>
</organism>
<dbReference type="GeneID" id="100211951"/>
<reference evidence="8" key="2">
    <citation type="submission" date="2025-08" db="UniProtKB">
        <authorList>
            <consortium name="RefSeq"/>
        </authorList>
    </citation>
    <scope>IDENTIFICATION</scope>
</reference>
<feature type="transmembrane region" description="Helical" evidence="6">
    <location>
        <begin position="133"/>
        <end position="152"/>
    </location>
</feature>
<feature type="transmembrane region" description="Helical" evidence="6">
    <location>
        <begin position="45"/>
        <end position="67"/>
    </location>
</feature>
<sequence length="265" mass="28781">MSELKKKLFTIKVLGIVQVIVSLLSVVLGISEVASANTNEWSGNSGAGIWGGIWIGITGILGILLASSKNNNCLNGTHLSFCIITMVVTWINGIIYIAFISYTNNCWRLGTNSGYGFGCNYNVSAARGISGTLLMLMIIEFTIALTASILSCQTHNSCCGKSNETGLVIAQQQVIPNNATIVTMHPNQFQNFLAQPVNQPVYYQPNHAQQTGASTNVTITLQPNQNPIYRQSVSPSIYYHPAQANLTYVRPANEQINELPPAYSY</sequence>
<protein>
    <submittedName>
        <fullName evidence="8">Uncharacterized protein LOC100211951 isoform X2</fullName>
    </submittedName>
</protein>
<keyword evidence="3 6" id="KW-0812">Transmembrane</keyword>
<dbReference type="RefSeq" id="XP_065645062.1">
    <property type="nucleotide sequence ID" value="XM_065788990.1"/>
</dbReference>
<evidence type="ECO:0000256" key="5">
    <source>
        <dbReference type="ARBA" id="ARBA00023136"/>
    </source>
</evidence>
<comment type="similarity">
    <text evidence="2">Belongs to the MS4A family.</text>
</comment>
<accession>A0ABM4B864</accession>
<dbReference type="PANTHER" id="PTHR23320:SF165">
    <property type="entry name" value="MARVEL DOMAIN-CONTAINING PROTEIN"/>
    <property type="match status" value="1"/>
</dbReference>
<dbReference type="Pfam" id="PF04103">
    <property type="entry name" value="CD20"/>
    <property type="match status" value="1"/>
</dbReference>
<keyword evidence="5 6" id="KW-0472">Membrane</keyword>
<evidence type="ECO:0000256" key="3">
    <source>
        <dbReference type="ARBA" id="ARBA00022692"/>
    </source>
</evidence>
<dbReference type="InterPro" id="IPR007237">
    <property type="entry name" value="CD20-like"/>
</dbReference>
<feature type="transmembrane region" description="Helical" evidence="6">
    <location>
        <begin position="79"/>
        <end position="102"/>
    </location>
</feature>
<dbReference type="Proteomes" id="UP001652625">
    <property type="component" value="Chromosome 01"/>
</dbReference>
<name>A0ABM4B864_HYDVU</name>
<evidence type="ECO:0000256" key="6">
    <source>
        <dbReference type="SAM" id="Phobius"/>
    </source>
</evidence>
<evidence type="ECO:0000256" key="1">
    <source>
        <dbReference type="ARBA" id="ARBA00004141"/>
    </source>
</evidence>
<keyword evidence="7" id="KW-1185">Reference proteome</keyword>
<evidence type="ECO:0000313" key="7">
    <source>
        <dbReference type="Proteomes" id="UP001652625"/>
    </source>
</evidence>
<comment type="subcellular location">
    <subcellularLocation>
        <location evidence="1">Membrane</location>
        <topology evidence="1">Multi-pass membrane protein</topology>
    </subcellularLocation>
</comment>